<evidence type="ECO:0000256" key="1">
    <source>
        <dbReference type="ARBA" id="ARBA00006432"/>
    </source>
</evidence>
<dbReference type="GO" id="GO:0005886">
    <property type="term" value="C:plasma membrane"/>
    <property type="evidence" value="ECO:0007669"/>
    <property type="project" value="TreeGrafter"/>
</dbReference>
<dbReference type="PANTHER" id="PTHR43107">
    <property type="entry name" value="LONG-CHAIN FATTY ACID TRANSPORT PROTEIN"/>
    <property type="match status" value="1"/>
</dbReference>
<keyword evidence="7" id="KW-1185">Reference proteome</keyword>
<dbReference type="Gene3D" id="3.30.300.30">
    <property type="match status" value="1"/>
</dbReference>
<dbReference type="GO" id="GO:0004467">
    <property type="term" value="F:long-chain fatty acid-CoA ligase activity"/>
    <property type="evidence" value="ECO:0007669"/>
    <property type="project" value="TreeGrafter"/>
</dbReference>
<dbReference type="WBParaSite" id="HPBE_0000226601-mRNA-1">
    <property type="protein sequence ID" value="HPBE_0000226601-mRNA-1"/>
    <property type="gene ID" value="HPBE_0000226601"/>
</dbReference>
<reference evidence="6 7" key="1">
    <citation type="submission" date="2018-11" db="EMBL/GenBank/DDBJ databases">
        <authorList>
            <consortium name="Pathogen Informatics"/>
        </authorList>
    </citation>
    <scope>NUCLEOTIDE SEQUENCE [LARGE SCALE GENOMIC DNA]</scope>
</reference>
<dbReference type="GO" id="GO:0005324">
    <property type="term" value="F:long-chain fatty acid transmembrane transporter activity"/>
    <property type="evidence" value="ECO:0007669"/>
    <property type="project" value="TreeGrafter"/>
</dbReference>
<proteinExistence type="inferred from homology"/>
<evidence type="ECO:0000313" key="6">
    <source>
        <dbReference type="EMBL" id="VDO24040.1"/>
    </source>
</evidence>
<keyword evidence="2" id="KW-0436">Ligase</keyword>
<sequence>MMADGRSIRWKGENVSTTEVEGILQPLMSVVDATVYGVQVGKNEGKAGMAAVVLHDDVHVEEFLSEIAKKLRDNLAGYAIPVFIRLCKEVDRTGWISFNFIKCHICYVILLHTKELASARPTVSPSKILHRRRGTSVRVQKTCH</sequence>
<evidence type="ECO:0000259" key="5">
    <source>
        <dbReference type="Pfam" id="PF13193"/>
    </source>
</evidence>
<gene>
    <name evidence="6" type="ORF">HPBE_LOCUS2267</name>
</gene>
<dbReference type="InterPro" id="IPR045851">
    <property type="entry name" value="AMP-bd_C_sf"/>
</dbReference>
<comment type="similarity">
    <text evidence="1">Belongs to the ATP-dependent AMP-binding enzyme family.</text>
</comment>
<dbReference type="SUPFAM" id="SSF56801">
    <property type="entry name" value="Acetyl-CoA synthetase-like"/>
    <property type="match status" value="1"/>
</dbReference>
<organism evidence="7 8">
    <name type="scientific">Heligmosomoides polygyrus</name>
    <name type="common">Parasitic roundworm</name>
    <dbReference type="NCBI Taxonomy" id="6339"/>
    <lineage>
        <taxon>Eukaryota</taxon>
        <taxon>Metazoa</taxon>
        <taxon>Ecdysozoa</taxon>
        <taxon>Nematoda</taxon>
        <taxon>Chromadorea</taxon>
        <taxon>Rhabditida</taxon>
        <taxon>Rhabditina</taxon>
        <taxon>Rhabditomorpha</taxon>
        <taxon>Strongyloidea</taxon>
        <taxon>Heligmosomidae</taxon>
        <taxon>Heligmosomoides</taxon>
    </lineage>
</organism>
<dbReference type="Proteomes" id="UP000050761">
    <property type="component" value="Unassembled WGS sequence"/>
</dbReference>
<name>A0A183F7X4_HELPZ</name>
<feature type="domain" description="AMP-binding enzyme C-terminal" evidence="5">
    <location>
        <begin position="19"/>
        <end position="93"/>
    </location>
</feature>
<dbReference type="AlphaFoldDB" id="A0A183F7X4"/>
<dbReference type="InterPro" id="IPR025110">
    <property type="entry name" value="AMP-bd_C"/>
</dbReference>
<dbReference type="EMBL" id="UZAH01003201">
    <property type="protein sequence ID" value="VDO24040.1"/>
    <property type="molecule type" value="Genomic_DNA"/>
</dbReference>
<accession>A0A3P7TP30</accession>
<protein>
    <submittedName>
        <fullName evidence="8">AMP-binding_C domain-containing protein</fullName>
    </submittedName>
</protein>
<dbReference type="Pfam" id="PF13193">
    <property type="entry name" value="AMP-binding_C"/>
    <property type="match status" value="1"/>
</dbReference>
<evidence type="ECO:0000256" key="2">
    <source>
        <dbReference type="ARBA" id="ARBA00022598"/>
    </source>
</evidence>
<keyword evidence="4" id="KW-0067">ATP-binding</keyword>
<dbReference type="GO" id="GO:0044539">
    <property type="term" value="P:long-chain fatty acid import into cell"/>
    <property type="evidence" value="ECO:0007669"/>
    <property type="project" value="TreeGrafter"/>
</dbReference>
<reference evidence="8" key="2">
    <citation type="submission" date="2019-09" db="UniProtKB">
        <authorList>
            <consortium name="WormBaseParasite"/>
        </authorList>
    </citation>
    <scope>IDENTIFICATION</scope>
</reference>
<evidence type="ECO:0000256" key="4">
    <source>
        <dbReference type="ARBA" id="ARBA00022840"/>
    </source>
</evidence>
<dbReference type="GO" id="GO:0005524">
    <property type="term" value="F:ATP binding"/>
    <property type="evidence" value="ECO:0007669"/>
    <property type="project" value="UniProtKB-KW"/>
</dbReference>
<dbReference type="GO" id="GO:0005789">
    <property type="term" value="C:endoplasmic reticulum membrane"/>
    <property type="evidence" value="ECO:0007669"/>
    <property type="project" value="TreeGrafter"/>
</dbReference>
<evidence type="ECO:0000313" key="8">
    <source>
        <dbReference type="WBParaSite" id="HPBE_0000226601-mRNA-1"/>
    </source>
</evidence>
<accession>A0A183F7X4</accession>
<evidence type="ECO:0000256" key="3">
    <source>
        <dbReference type="ARBA" id="ARBA00022741"/>
    </source>
</evidence>
<dbReference type="PANTHER" id="PTHR43107:SF15">
    <property type="entry name" value="FATTY ACID TRANSPORT PROTEIN 3, ISOFORM A"/>
    <property type="match status" value="1"/>
</dbReference>
<evidence type="ECO:0000313" key="7">
    <source>
        <dbReference type="Proteomes" id="UP000050761"/>
    </source>
</evidence>
<dbReference type="OrthoDB" id="288590at2759"/>
<keyword evidence="3" id="KW-0547">Nucleotide-binding</keyword>